<evidence type="ECO:0000256" key="1">
    <source>
        <dbReference type="ARBA" id="ARBA00022679"/>
    </source>
</evidence>
<evidence type="ECO:0000313" key="4">
    <source>
        <dbReference type="EMBL" id="MFB9888013.1"/>
    </source>
</evidence>
<dbReference type="EC" id="2.3.1.-" evidence="4"/>
<dbReference type="Pfam" id="PF00583">
    <property type="entry name" value="Acetyltransf_1"/>
    <property type="match status" value="1"/>
</dbReference>
<keyword evidence="1 4" id="KW-0808">Transferase</keyword>
<evidence type="ECO:0000259" key="3">
    <source>
        <dbReference type="PROSITE" id="PS51186"/>
    </source>
</evidence>
<dbReference type="EMBL" id="JBHLZN010000008">
    <property type="protein sequence ID" value="MFB9888013.1"/>
    <property type="molecule type" value="Genomic_DNA"/>
</dbReference>
<gene>
    <name evidence="4" type="ORF">ACFFLH_16475</name>
</gene>
<dbReference type="PROSITE" id="PS51186">
    <property type="entry name" value="GNAT"/>
    <property type="match status" value="1"/>
</dbReference>
<keyword evidence="5" id="KW-1185">Reference proteome</keyword>
<feature type="domain" description="N-acetyltransferase" evidence="3">
    <location>
        <begin position="2"/>
        <end position="145"/>
    </location>
</feature>
<dbReference type="SUPFAM" id="SSF55729">
    <property type="entry name" value="Acyl-CoA N-acyltransferases (Nat)"/>
    <property type="match status" value="1"/>
</dbReference>
<dbReference type="PANTHER" id="PTHR43877">
    <property type="entry name" value="AMINOALKYLPHOSPHONATE N-ACETYLTRANSFERASE-RELATED-RELATED"/>
    <property type="match status" value="1"/>
</dbReference>
<keyword evidence="2 4" id="KW-0012">Acyltransferase</keyword>
<dbReference type="InterPro" id="IPR050832">
    <property type="entry name" value="Bact_Acetyltransf"/>
</dbReference>
<dbReference type="InterPro" id="IPR000182">
    <property type="entry name" value="GNAT_dom"/>
</dbReference>
<evidence type="ECO:0000256" key="2">
    <source>
        <dbReference type="ARBA" id="ARBA00023315"/>
    </source>
</evidence>
<protein>
    <submittedName>
        <fullName evidence="4">GNAT family N-acetyltransferase</fullName>
        <ecNumber evidence="4">2.3.1.-</ecNumber>
    </submittedName>
</protein>
<organism evidence="4 5">
    <name type="scientific">Balneatrix alpica</name>
    <dbReference type="NCBI Taxonomy" id="75684"/>
    <lineage>
        <taxon>Bacteria</taxon>
        <taxon>Pseudomonadati</taxon>
        <taxon>Pseudomonadota</taxon>
        <taxon>Gammaproteobacteria</taxon>
        <taxon>Oceanospirillales</taxon>
        <taxon>Balneatrichaceae</taxon>
        <taxon>Balneatrix</taxon>
    </lineage>
</organism>
<dbReference type="CDD" id="cd04301">
    <property type="entry name" value="NAT_SF"/>
    <property type="match status" value="1"/>
</dbReference>
<dbReference type="PANTHER" id="PTHR43877:SF2">
    <property type="entry name" value="AMINOALKYLPHOSPHONATE N-ACETYLTRANSFERASE-RELATED"/>
    <property type="match status" value="1"/>
</dbReference>
<comment type="caution">
    <text evidence="4">The sequence shown here is derived from an EMBL/GenBank/DDBJ whole genome shotgun (WGS) entry which is preliminary data.</text>
</comment>
<dbReference type="InterPro" id="IPR016181">
    <property type="entry name" value="Acyl_CoA_acyltransferase"/>
</dbReference>
<dbReference type="Proteomes" id="UP001589628">
    <property type="component" value="Unassembled WGS sequence"/>
</dbReference>
<dbReference type="RefSeq" id="WP_035461247.1">
    <property type="nucleotide sequence ID" value="NZ_JAUESS010000016.1"/>
</dbReference>
<proteinExistence type="predicted"/>
<dbReference type="Gene3D" id="3.40.630.30">
    <property type="match status" value="1"/>
</dbReference>
<name>A0ABV5ZHB4_9GAMM</name>
<sequence>MWTLRPATPTDRPFLLQLRLTVMVPHCEASGLYLSQEEQQRRVDYRYDCAQVIEYQGQPAGLLKLVQHPDHWELLQLQLAPLCQGQGIGRQILQQLQQQAQLAGLPIRLSVLKKNPARHLYERLGWQGYGEDEHEYWLNWSSPAAPDHARHQQD</sequence>
<accession>A0ABV5ZHB4</accession>
<reference evidence="4 5" key="1">
    <citation type="submission" date="2024-09" db="EMBL/GenBank/DDBJ databases">
        <authorList>
            <person name="Sun Q."/>
            <person name="Mori K."/>
        </authorList>
    </citation>
    <scope>NUCLEOTIDE SEQUENCE [LARGE SCALE GENOMIC DNA]</scope>
    <source>
        <strain evidence="4 5">ATCC 51285</strain>
    </source>
</reference>
<dbReference type="GO" id="GO:0016746">
    <property type="term" value="F:acyltransferase activity"/>
    <property type="evidence" value="ECO:0007669"/>
    <property type="project" value="UniProtKB-KW"/>
</dbReference>
<evidence type="ECO:0000313" key="5">
    <source>
        <dbReference type="Proteomes" id="UP001589628"/>
    </source>
</evidence>